<dbReference type="RefSeq" id="WP_100971361.1">
    <property type="nucleotide sequence ID" value="NZ_JAAAWP010000002.1"/>
</dbReference>
<accession>A0A6L9MSM6</accession>
<comment type="caution">
    <text evidence="1">The sequence shown here is derived from an EMBL/GenBank/DDBJ whole genome shotgun (WGS) entry which is preliminary data.</text>
</comment>
<evidence type="ECO:0000313" key="2">
    <source>
        <dbReference type="Proteomes" id="UP000478837"/>
    </source>
</evidence>
<organism evidence="1 2">
    <name type="scientific">Alteromonas hispanica</name>
    <dbReference type="NCBI Taxonomy" id="315421"/>
    <lineage>
        <taxon>Bacteria</taxon>
        <taxon>Pseudomonadati</taxon>
        <taxon>Pseudomonadota</taxon>
        <taxon>Gammaproteobacteria</taxon>
        <taxon>Alteromonadales</taxon>
        <taxon>Alteromonadaceae</taxon>
        <taxon>Alteromonas/Salinimonas group</taxon>
        <taxon>Alteromonas</taxon>
    </lineage>
</organism>
<dbReference type="Proteomes" id="UP000478837">
    <property type="component" value="Unassembled WGS sequence"/>
</dbReference>
<dbReference type="Pfam" id="PF06945">
    <property type="entry name" value="DUF1289"/>
    <property type="match status" value="1"/>
</dbReference>
<dbReference type="EMBL" id="JAAAWP010000002">
    <property type="protein sequence ID" value="NDW20935.1"/>
    <property type="molecule type" value="Genomic_DNA"/>
</dbReference>
<proteinExistence type="predicted"/>
<dbReference type="AlphaFoldDB" id="A0A6L9MSM6"/>
<evidence type="ECO:0000313" key="1">
    <source>
        <dbReference type="EMBL" id="NDW20935.1"/>
    </source>
</evidence>
<dbReference type="InterPro" id="IPR010710">
    <property type="entry name" value="DUF1289"/>
</dbReference>
<protein>
    <submittedName>
        <fullName evidence="1">DUF1289 domain-containing protein</fullName>
    </submittedName>
</protein>
<keyword evidence="2" id="KW-1185">Reference proteome</keyword>
<dbReference type="PANTHER" id="PTHR35175">
    <property type="entry name" value="DUF1289 DOMAIN-CONTAINING PROTEIN"/>
    <property type="match status" value="1"/>
</dbReference>
<sequence length="55" mass="6341">MTYPISPCKAQCKLDENDICAGCHRTIDEIVNWANYTNEQKIAVFERLETQSHPD</sequence>
<gene>
    <name evidence="1" type="ORF">GTW09_05350</name>
</gene>
<reference evidence="1 2" key="1">
    <citation type="submission" date="2020-01" db="EMBL/GenBank/DDBJ databases">
        <title>Genomes of bacteria type strains.</title>
        <authorList>
            <person name="Chen J."/>
            <person name="Zhu S."/>
            <person name="Yang J."/>
        </authorList>
    </citation>
    <scope>NUCLEOTIDE SEQUENCE [LARGE SCALE GENOMIC DNA]</scope>
    <source>
        <strain evidence="1 2">LMG 22958</strain>
    </source>
</reference>
<name>A0A6L9MSM6_9ALTE</name>
<dbReference type="PANTHER" id="PTHR35175:SF2">
    <property type="entry name" value="DUF1289 DOMAIN-CONTAINING PROTEIN"/>
    <property type="match status" value="1"/>
</dbReference>